<evidence type="ECO:0000256" key="3">
    <source>
        <dbReference type="ARBA" id="ARBA00022840"/>
    </source>
</evidence>
<dbReference type="FunFam" id="3.90.640.10:FF:000002">
    <property type="entry name" value="Heat shock 70 kDa"/>
    <property type="match status" value="1"/>
</dbReference>
<dbReference type="PRINTS" id="PR00301">
    <property type="entry name" value="HEATSHOCK70"/>
</dbReference>
<dbReference type="FunFam" id="3.30.420.40:FF:000545">
    <property type="entry name" value="Endoplasmic reticulum chaperone BiP"/>
    <property type="match status" value="1"/>
</dbReference>
<dbReference type="GO" id="GO:0005524">
    <property type="term" value="F:ATP binding"/>
    <property type="evidence" value="ECO:0007669"/>
    <property type="project" value="UniProtKB-KW"/>
</dbReference>
<evidence type="ECO:0000313" key="7">
    <source>
        <dbReference type="EMBL" id="KAK3001379.1"/>
    </source>
</evidence>
<accession>A0AA88XFT4</accession>
<sequence length="547" mass="61429">MNPTNTIFDAKRLIGRRFSDTSVQSDVKLWPFKVIPGADDKPVIAITYKGEEKQLAPEEVSSMVLVKMRETAEVFLGSNIKNAVVTVPAYFTDSQRQATKDAGAIAGLNVTRIINEPTAAAIAYGFLLKESIVGAKNVLVFDLGGGTFDVSLLTIEEGNIEVKTTAGITHLGGEDFDNRMVNHFMKEFKRKFKKDISKDQRALRRLRTACERTKRILSTSAETTVSVDCLFEGIDFQMTLTRARFEELNMDLFRECMEPVENCLRDAKMDKSSVDDVVIVGGSTRIPKVQQMLQDFFSGKELCKSINQDEAVAYGAAIQAAMLEGRFHELSLLDVTPLSLGLQTGEEDAMTVVIPRNTRIPTKKEKDYFCTGYDNQDAADFLVYQGERARSKDNNFLGKFKVTGIPLAPKGCVKFNVCFEIDANGILRVSAEEKSTGQKNKITINDFDGRLSEEQIKKMIQEAEKYKAEDEEHKKRSQAKNALENYAYKMRDSFEDSKFSGVDKKKIHDSISQVIEWLDRNQLAEADEFEDKMEELESICSPVIDNI</sequence>
<feature type="coiled-coil region" evidence="6">
    <location>
        <begin position="449"/>
        <end position="476"/>
    </location>
</feature>
<name>A0AA88XFT4_9ASTE</name>
<reference evidence="8" key="1">
    <citation type="submission" date="2022-12" db="EMBL/GenBank/DDBJ databases">
        <title>Draft genome assemblies for two species of Escallonia (Escalloniales).</title>
        <authorList>
            <person name="Chanderbali A."/>
            <person name="Dervinis C."/>
            <person name="Anghel I."/>
            <person name="Soltis D."/>
            <person name="Soltis P."/>
            <person name="Zapata F."/>
        </authorList>
    </citation>
    <scope>NUCLEOTIDE SEQUENCE</scope>
    <source>
        <strain evidence="8">UCBG64.0493</strain>
        <tissue evidence="8">Leaf</tissue>
    </source>
</reference>
<dbReference type="InterPro" id="IPR029047">
    <property type="entry name" value="HSP70_peptide-bd_sf"/>
</dbReference>
<dbReference type="PANTHER" id="PTHR19375">
    <property type="entry name" value="HEAT SHOCK PROTEIN 70KDA"/>
    <property type="match status" value="1"/>
</dbReference>
<evidence type="ECO:0000313" key="8">
    <source>
        <dbReference type="EMBL" id="KAK3037850.1"/>
    </source>
</evidence>
<dbReference type="PROSITE" id="PS01036">
    <property type="entry name" value="HSP70_3"/>
    <property type="match status" value="1"/>
</dbReference>
<organism evidence="8 9">
    <name type="scientific">Escallonia herrerae</name>
    <dbReference type="NCBI Taxonomy" id="1293975"/>
    <lineage>
        <taxon>Eukaryota</taxon>
        <taxon>Viridiplantae</taxon>
        <taxon>Streptophyta</taxon>
        <taxon>Embryophyta</taxon>
        <taxon>Tracheophyta</taxon>
        <taxon>Spermatophyta</taxon>
        <taxon>Magnoliopsida</taxon>
        <taxon>eudicotyledons</taxon>
        <taxon>Gunneridae</taxon>
        <taxon>Pentapetalae</taxon>
        <taxon>asterids</taxon>
        <taxon>campanulids</taxon>
        <taxon>Escalloniales</taxon>
        <taxon>Escalloniaceae</taxon>
        <taxon>Escallonia</taxon>
    </lineage>
</organism>
<dbReference type="GO" id="GO:0006950">
    <property type="term" value="P:response to stress"/>
    <property type="evidence" value="ECO:0007669"/>
    <property type="project" value="UniProtKB-ARBA"/>
</dbReference>
<dbReference type="FunFam" id="3.30.420.40:FF:000465">
    <property type="entry name" value="Heat shock cognate 70 kDa protein 2"/>
    <property type="match status" value="1"/>
</dbReference>
<dbReference type="AlphaFoldDB" id="A0AA88XFT4"/>
<evidence type="ECO:0000256" key="5">
    <source>
        <dbReference type="RuleBase" id="RU003322"/>
    </source>
</evidence>
<dbReference type="InterPro" id="IPR018181">
    <property type="entry name" value="Heat_shock_70_CS"/>
</dbReference>
<dbReference type="Gene3D" id="3.30.30.30">
    <property type="match status" value="1"/>
</dbReference>
<evidence type="ECO:0000256" key="4">
    <source>
        <dbReference type="ARBA" id="ARBA00023016"/>
    </source>
</evidence>
<gene>
    <name evidence="7" type="ORF">RJ639_021204</name>
    <name evidence="8" type="ORF">RJ639_031891</name>
</gene>
<keyword evidence="9" id="KW-1185">Reference proteome</keyword>
<dbReference type="InterPro" id="IPR043129">
    <property type="entry name" value="ATPase_NBD"/>
</dbReference>
<comment type="similarity">
    <text evidence="1 5">Belongs to the heat shock protein 70 family.</text>
</comment>
<dbReference type="Pfam" id="PF00012">
    <property type="entry name" value="HSP70"/>
    <property type="match status" value="1"/>
</dbReference>
<dbReference type="SUPFAM" id="SSF100920">
    <property type="entry name" value="Heat shock protein 70kD (HSP70), peptide-binding domain"/>
    <property type="match status" value="1"/>
</dbReference>
<evidence type="ECO:0000256" key="2">
    <source>
        <dbReference type="ARBA" id="ARBA00022741"/>
    </source>
</evidence>
<evidence type="ECO:0000256" key="1">
    <source>
        <dbReference type="ARBA" id="ARBA00007381"/>
    </source>
</evidence>
<dbReference type="FunFam" id="3.30.30.30:FF:000001">
    <property type="entry name" value="heat shock 70 kDa protein-like"/>
    <property type="match status" value="1"/>
</dbReference>
<dbReference type="InterPro" id="IPR013126">
    <property type="entry name" value="Hsp_70_fam"/>
</dbReference>
<dbReference type="Gene3D" id="3.90.640.10">
    <property type="entry name" value="Actin, Chain A, domain 4"/>
    <property type="match status" value="1"/>
</dbReference>
<keyword evidence="2 5" id="KW-0547">Nucleotide-binding</keyword>
<dbReference type="PROSITE" id="PS00329">
    <property type="entry name" value="HSP70_2"/>
    <property type="match status" value="1"/>
</dbReference>
<proteinExistence type="inferred from homology"/>
<dbReference type="FunFam" id="2.60.34.10:FF:000012">
    <property type="entry name" value="Heat shock 70 kDa protein"/>
    <property type="match status" value="1"/>
</dbReference>
<protein>
    <recommendedName>
        <fullName evidence="10">Heat shock protein 70</fullName>
    </recommendedName>
</protein>
<dbReference type="InterPro" id="IPR029048">
    <property type="entry name" value="HSP70_C_sf"/>
</dbReference>
<dbReference type="SUPFAM" id="SSF100934">
    <property type="entry name" value="Heat shock protein 70kD (HSP70), C-terminal subdomain"/>
    <property type="match status" value="1"/>
</dbReference>
<dbReference type="EMBL" id="JAVXUP010002796">
    <property type="protein sequence ID" value="KAK3001379.1"/>
    <property type="molecule type" value="Genomic_DNA"/>
</dbReference>
<dbReference type="Gene3D" id="3.30.420.40">
    <property type="match status" value="2"/>
</dbReference>
<evidence type="ECO:0000256" key="6">
    <source>
        <dbReference type="SAM" id="Coils"/>
    </source>
</evidence>
<dbReference type="SUPFAM" id="SSF53067">
    <property type="entry name" value="Actin-like ATPase domain"/>
    <property type="match status" value="2"/>
</dbReference>
<dbReference type="GO" id="GO:0140662">
    <property type="term" value="F:ATP-dependent protein folding chaperone"/>
    <property type="evidence" value="ECO:0007669"/>
    <property type="project" value="InterPro"/>
</dbReference>
<dbReference type="Proteomes" id="UP001188597">
    <property type="component" value="Unassembled WGS sequence"/>
</dbReference>
<evidence type="ECO:0008006" key="10">
    <source>
        <dbReference type="Google" id="ProtNLM"/>
    </source>
</evidence>
<dbReference type="Gene3D" id="2.60.34.10">
    <property type="entry name" value="Substrate Binding Domain Of DNAk, Chain A, domain 1"/>
    <property type="match status" value="1"/>
</dbReference>
<evidence type="ECO:0000313" key="9">
    <source>
        <dbReference type="Proteomes" id="UP001188597"/>
    </source>
</evidence>
<keyword evidence="3 5" id="KW-0067">ATP-binding</keyword>
<comment type="caution">
    <text evidence="8">The sequence shown here is derived from an EMBL/GenBank/DDBJ whole genome shotgun (WGS) entry which is preliminary data.</text>
</comment>
<keyword evidence="4" id="KW-0346">Stress response</keyword>
<keyword evidence="6" id="KW-0175">Coiled coil</keyword>
<dbReference type="EMBL" id="JAVXUP010000113">
    <property type="protein sequence ID" value="KAK3037850.1"/>
    <property type="molecule type" value="Genomic_DNA"/>
</dbReference>
<dbReference type="Gene3D" id="1.20.1270.10">
    <property type="match status" value="1"/>
</dbReference>